<reference evidence="4 5" key="1">
    <citation type="journal article" date="2019" name="Environ. Microbiol.">
        <title>At the nexus of three kingdoms: the genome of the mycorrhizal fungus Gigaspora margarita provides insights into plant, endobacterial and fungal interactions.</title>
        <authorList>
            <person name="Venice F."/>
            <person name="Ghignone S."/>
            <person name="Salvioli di Fossalunga A."/>
            <person name="Amselem J."/>
            <person name="Novero M."/>
            <person name="Xianan X."/>
            <person name="Sedzielewska Toro K."/>
            <person name="Morin E."/>
            <person name="Lipzen A."/>
            <person name="Grigoriev I.V."/>
            <person name="Henrissat B."/>
            <person name="Martin F.M."/>
            <person name="Bonfante P."/>
        </authorList>
    </citation>
    <scope>NUCLEOTIDE SEQUENCE [LARGE SCALE GENOMIC DNA]</scope>
    <source>
        <strain evidence="4 5">BEG34</strain>
    </source>
</reference>
<comment type="caution">
    <text evidence="4">The sequence shown here is derived from an EMBL/GenBank/DDBJ whole genome shotgun (WGS) entry which is preliminary data.</text>
</comment>
<keyword evidence="4" id="KW-0378">Hydrolase</keyword>
<dbReference type="InterPro" id="IPR027417">
    <property type="entry name" value="P-loop_NTPase"/>
</dbReference>
<dbReference type="InterPro" id="IPR045058">
    <property type="entry name" value="GIMA/IAN/Toc"/>
</dbReference>
<proteinExistence type="predicted"/>
<name>A0A8H4B5I2_GIGMA</name>
<dbReference type="AlphaFoldDB" id="A0A8H4B5I2"/>
<gene>
    <name evidence="4" type="ORF">F8M41_009276</name>
</gene>
<dbReference type="InterPro" id="IPR006703">
    <property type="entry name" value="G_AIG1"/>
</dbReference>
<dbReference type="Proteomes" id="UP000439903">
    <property type="component" value="Unassembled WGS sequence"/>
</dbReference>
<protein>
    <submittedName>
        <fullName evidence="4">P-loop containing nucleoside triphosphate hydrolase protein</fullName>
    </submittedName>
</protein>
<keyword evidence="1" id="KW-0547">Nucleotide-binding</keyword>
<evidence type="ECO:0000256" key="2">
    <source>
        <dbReference type="ARBA" id="ARBA00023134"/>
    </source>
</evidence>
<dbReference type="PANTHER" id="PTHR10903">
    <property type="entry name" value="GTPASE, IMAP FAMILY MEMBER-RELATED"/>
    <property type="match status" value="1"/>
</dbReference>
<evidence type="ECO:0000313" key="4">
    <source>
        <dbReference type="EMBL" id="KAF0562144.1"/>
    </source>
</evidence>
<accession>A0A8H4B5I2</accession>
<dbReference type="SUPFAM" id="SSF52540">
    <property type="entry name" value="P-loop containing nucleoside triphosphate hydrolases"/>
    <property type="match status" value="1"/>
</dbReference>
<dbReference type="Pfam" id="PF04548">
    <property type="entry name" value="AIG1"/>
    <property type="match status" value="1"/>
</dbReference>
<dbReference type="PANTHER" id="PTHR10903:SF184">
    <property type="entry name" value="GTP-BINDING PROTEIN A"/>
    <property type="match status" value="1"/>
</dbReference>
<dbReference type="GO" id="GO:0005525">
    <property type="term" value="F:GTP binding"/>
    <property type="evidence" value="ECO:0007669"/>
    <property type="project" value="UniProtKB-KW"/>
</dbReference>
<evidence type="ECO:0000256" key="1">
    <source>
        <dbReference type="ARBA" id="ARBA00022741"/>
    </source>
</evidence>
<keyword evidence="5" id="KW-1185">Reference proteome</keyword>
<organism evidence="4 5">
    <name type="scientific">Gigaspora margarita</name>
    <dbReference type="NCBI Taxonomy" id="4874"/>
    <lineage>
        <taxon>Eukaryota</taxon>
        <taxon>Fungi</taxon>
        <taxon>Fungi incertae sedis</taxon>
        <taxon>Mucoromycota</taxon>
        <taxon>Glomeromycotina</taxon>
        <taxon>Glomeromycetes</taxon>
        <taxon>Diversisporales</taxon>
        <taxon>Gigasporaceae</taxon>
        <taxon>Gigaspora</taxon>
    </lineage>
</organism>
<dbReference type="GO" id="GO:0016787">
    <property type="term" value="F:hydrolase activity"/>
    <property type="evidence" value="ECO:0007669"/>
    <property type="project" value="UniProtKB-KW"/>
</dbReference>
<evidence type="ECO:0000259" key="3">
    <source>
        <dbReference type="Pfam" id="PF04548"/>
    </source>
</evidence>
<keyword evidence="2" id="KW-0342">GTP-binding</keyword>
<dbReference type="EMBL" id="WTPW01000003">
    <property type="protein sequence ID" value="KAF0562144.1"/>
    <property type="molecule type" value="Genomic_DNA"/>
</dbReference>
<evidence type="ECO:0000313" key="5">
    <source>
        <dbReference type="Proteomes" id="UP000439903"/>
    </source>
</evidence>
<dbReference type="OrthoDB" id="8954335at2759"/>
<sequence>MTNERTILLIGRTGNGRSTIANVISNTKKFKESEYAISESEGGQIEHFRVRGGDMIYNIIDTIGIGNNRFTEEETLRRLANAIKGVQNGLNQIFFVISGKFTQEDVEAFTLFRTVFFGEDIGKYTTIIQTKFPGFRDPEKRRKNKEVMRNQNENVATILSSCRRLVHVNNLTEQEDFRQRARNDSRAFLRNYLSSNCQNVYIPSNLGEIDERIQNYLAEKNHGDDKQIQINQLIKENQYLREQLNNFAAQQEFQRFQNKFQNFLNPFQGFQGFF</sequence>
<feature type="domain" description="AIG1-type G" evidence="3">
    <location>
        <begin position="5"/>
        <end position="179"/>
    </location>
</feature>
<dbReference type="Gene3D" id="3.40.50.300">
    <property type="entry name" value="P-loop containing nucleotide triphosphate hydrolases"/>
    <property type="match status" value="1"/>
</dbReference>